<evidence type="ECO:0000313" key="1">
    <source>
        <dbReference type="EMBL" id="BCL61958.1"/>
    </source>
</evidence>
<organism evidence="1 2">
    <name type="scientific">Desulfomarina profundi</name>
    <dbReference type="NCBI Taxonomy" id="2772557"/>
    <lineage>
        <taxon>Bacteria</taxon>
        <taxon>Pseudomonadati</taxon>
        <taxon>Thermodesulfobacteriota</taxon>
        <taxon>Desulfobulbia</taxon>
        <taxon>Desulfobulbales</taxon>
        <taxon>Desulfobulbaceae</taxon>
        <taxon>Desulfomarina</taxon>
    </lineage>
</organism>
<dbReference type="AlphaFoldDB" id="A0A8D5FMS3"/>
<dbReference type="KEGG" id="dbk:DGMP_26510"/>
<name>A0A8D5FMS3_9BACT</name>
<proteinExistence type="predicted"/>
<reference evidence="1" key="1">
    <citation type="submission" date="2020-09" db="EMBL/GenBank/DDBJ databases">
        <title>Desulfogranum mesoprofundum gen. nov., sp. nov., a novel mesophilic, sulfate-reducing chemolithoautotroph isolated from a deep-sea hydrothermal vent chimney in the Suiyo Seamount.</title>
        <authorList>
            <person name="Hashimoto Y."/>
            <person name="Nakagawa S."/>
        </authorList>
    </citation>
    <scope>NUCLEOTIDE SEQUENCE</scope>
    <source>
        <strain evidence="1">KT2</strain>
    </source>
</reference>
<gene>
    <name evidence="1" type="ORF">DGMP_26510</name>
</gene>
<dbReference type="RefSeq" id="WP_228854363.1">
    <property type="nucleotide sequence ID" value="NZ_AP024086.1"/>
</dbReference>
<keyword evidence="2" id="KW-1185">Reference proteome</keyword>
<evidence type="ECO:0000313" key="2">
    <source>
        <dbReference type="Proteomes" id="UP000826725"/>
    </source>
</evidence>
<dbReference type="EMBL" id="AP024086">
    <property type="protein sequence ID" value="BCL61958.1"/>
    <property type="molecule type" value="Genomic_DNA"/>
</dbReference>
<accession>A0A8D5FMS3</accession>
<protein>
    <submittedName>
        <fullName evidence="1">Uncharacterized protein</fullName>
    </submittedName>
</protein>
<sequence length="147" mass="16426">MFLPQFEGYMPLANIACKSFARNKKSITRLEGKTIQLWGYLDSANIFPPNSGMVRFHESSFHVKPLANDGPGESIPVLLEGDKKQYAGLFKQLNTLAKQQERETIVLLSGTVQATEVQTNFNTLAGVVIHVNSTENIQFRQKNNISL</sequence>
<dbReference type="Proteomes" id="UP000826725">
    <property type="component" value="Chromosome"/>
</dbReference>